<dbReference type="Proteomes" id="UP000320735">
    <property type="component" value="Unassembled WGS sequence"/>
</dbReference>
<keyword evidence="6" id="KW-0106">Calcium</keyword>
<dbReference type="GO" id="GO:0004065">
    <property type="term" value="F:arylsulfatase activity"/>
    <property type="evidence" value="ECO:0007669"/>
    <property type="project" value="UniProtKB-EC"/>
</dbReference>
<evidence type="ECO:0000256" key="3">
    <source>
        <dbReference type="ARBA" id="ARBA00022723"/>
    </source>
</evidence>
<dbReference type="InterPro" id="IPR024607">
    <property type="entry name" value="Sulfatase_CS"/>
</dbReference>
<dbReference type="Pfam" id="PF00884">
    <property type="entry name" value="Sulfatase"/>
    <property type="match status" value="1"/>
</dbReference>
<reference evidence="9 10" key="1">
    <citation type="submission" date="2019-02" db="EMBL/GenBank/DDBJ databases">
        <title>Deep-cultivation of Planctomycetes and their phenomic and genomic characterization uncovers novel biology.</title>
        <authorList>
            <person name="Wiegand S."/>
            <person name="Jogler M."/>
            <person name="Boedeker C."/>
            <person name="Pinto D."/>
            <person name="Vollmers J."/>
            <person name="Rivas-Marin E."/>
            <person name="Kohn T."/>
            <person name="Peeters S.H."/>
            <person name="Heuer A."/>
            <person name="Rast P."/>
            <person name="Oberbeckmann S."/>
            <person name="Bunk B."/>
            <person name="Jeske O."/>
            <person name="Meyerdierks A."/>
            <person name="Storesund J.E."/>
            <person name="Kallscheuer N."/>
            <person name="Luecker S."/>
            <person name="Lage O.M."/>
            <person name="Pohl T."/>
            <person name="Merkel B.J."/>
            <person name="Hornburger P."/>
            <person name="Mueller R.-W."/>
            <person name="Bruemmer F."/>
            <person name="Labrenz M."/>
            <person name="Spormann A.M."/>
            <person name="Op Den Camp H."/>
            <person name="Overmann J."/>
            <person name="Amann R."/>
            <person name="Jetten M.S.M."/>
            <person name="Mascher T."/>
            <person name="Medema M.H."/>
            <person name="Devos D.P."/>
            <person name="Kaster A.-K."/>
            <person name="Ovreas L."/>
            <person name="Rohde M."/>
            <person name="Galperin M.Y."/>
            <person name="Jogler C."/>
        </authorList>
    </citation>
    <scope>NUCLEOTIDE SEQUENCE [LARGE SCALE GENOMIC DNA]</scope>
    <source>
        <strain evidence="9 10">CA54</strain>
    </source>
</reference>
<dbReference type="PANTHER" id="PTHR42693">
    <property type="entry name" value="ARYLSULFATASE FAMILY MEMBER"/>
    <property type="match status" value="1"/>
</dbReference>
<dbReference type="InterPro" id="IPR017850">
    <property type="entry name" value="Alkaline_phosphatase_core_sf"/>
</dbReference>
<sequence precursor="true">MMRVVKIGMFCLLLTVSNGVVTAQSQVGKIIQDAEYYILEAQNGQRWAAEDKLLDEKLATLRKKHGQPPNIVYILWDDMTFGAVGFPALQKNFGFTTPNLNRMAREGINFTRMYSEPSCTPTRVAFLTGRHPVRHGMGEVGMPHEMAGLRADEVTIAEVLSKEGYATAHFGKGHLGDIEESYPHNQGFDETLFTPMNQIISQWNRTGDAVGAARGFSPENYPADPYRLDNPGLIPTGLVMAIEGRKGEQGKEWETPTNESYRKMDPECEKRTVDFIRKNAKAGKPFFVEYWPNLLNLIKTYPKKSTQAGTMVSEEMQYLDAFVGDLMQELKRLGIAENTLVVAMADNGPMVHSPPPQFGMLSLMYRGGKGDFTEGGVRVPAFASWPGMIEPGQTVADIVHVTDLYTTFARLAGATKHIPGDRVIDGIDQTALLLNGDTHSRRDYVFIYAGHTLGATVKGRYKRHWLGSSEGASSGLPEAYYDLYVDTREDNPMLIPLIHTQGQFNRMRARHELMKKKYPDKKKAYGIPYTGLSNARPETKAIADHIRRNIKNMPFDVKEYLEFEIPGSKADPDFGK</sequence>
<dbReference type="RefSeq" id="WP_197532939.1">
    <property type="nucleotide sequence ID" value="NZ_SJPP01000005.1"/>
</dbReference>
<evidence type="ECO:0000256" key="2">
    <source>
        <dbReference type="ARBA" id="ARBA00008779"/>
    </source>
</evidence>
<protein>
    <submittedName>
        <fullName evidence="9">Arylsulfatase</fullName>
        <ecNumber evidence="9">3.1.6.1</ecNumber>
    </submittedName>
</protein>
<dbReference type="SUPFAM" id="SSF53649">
    <property type="entry name" value="Alkaline phosphatase-like"/>
    <property type="match status" value="1"/>
</dbReference>
<accession>A0A5C6AWY4</accession>
<dbReference type="EMBL" id="SJPP01000005">
    <property type="protein sequence ID" value="TWU04148.1"/>
    <property type="molecule type" value="Genomic_DNA"/>
</dbReference>
<feature type="signal peptide" evidence="7">
    <location>
        <begin position="1"/>
        <end position="23"/>
    </location>
</feature>
<evidence type="ECO:0000256" key="5">
    <source>
        <dbReference type="ARBA" id="ARBA00022801"/>
    </source>
</evidence>
<evidence type="ECO:0000256" key="4">
    <source>
        <dbReference type="ARBA" id="ARBA00022729"/>
    </source>
</evidence>
<evidence type="ECO:0000256" key="7">
    <source>
        <dbReference type="SAM" id="SignalP"/>
    </source>
</evidence>
<evidence type="ECO:0000256" key="6">
    <source>
        <dbReference type="ARBA" id="ARBA00022837"/>
    </source>
</evidence>
<dbReference type="InterPro" id="IPR000917">
    <property type="entry name" value="Sulfatase_N"/>
</dbReference>
<dbReference type="PANTHER" id="PTHR42693:SF42">
    <property type="entry name" value="ARYLSULFATASE G"/>
    <property type="match status" value="1"/>
</dbReference>
<feature type="domain" description="Sulfatase N-terminal" evidence="8">
    <location>
        <begin position="69"/>
        <end position="414"/>
    </location>
</feature>
<keyword evidence="10" id="KW-1185">Reference proteome</keyword>
<comment type="similarity">
    <text evidence="2">Belongs to the sulfatase family.</text>
</comment>
<feature type="chain" id="PRO_5023097331" evidence="7">
    <location>
        <begin position="24"/>
        <end position="576"/>
    </location>
</feature>
<comment type="cofactor">
    <cofactor evidence="1">
        <name>Ca(2+)</name>
        <dbReference type="ChEBI" id="CHEBI:29108"/>
    </cofactor>
</comment>
<dbReference type="EC" id="3.1.6.1" evidence="9"/>
<gene>
    <name evidence="9" type="primary">atsA_32</name>
    <name evidence="9" type="ORF">CA54_60300</name>
</gene>
<proteinExistence type="inferred from homology"/>
<dbReference type="AlphaFoldDB" id="A0A5C6AWY4"/>
<name>A0A5C6AWY4_9PLAN</name>
<evidence type="ECO:0000256" key="1">
    <source>
        <dbReference type="ARBA" id="ARBA00001913"/>
    </source>
</evidence>
<dbReference type="Gene3D" id="3.40.720.10">
    <property type="entry name" value="Alkaline Phosphatase, subunit A"/>
    <property type="match status" value="1"/>
</dbReference>
<keyword evidence="3" id="KW-0479">Metal-binding</keyword>
<evidence type="ECO:0000313" key="9">
    <source>
        <dbReference type="EMBL" id="TWU04148.1"/>
    </source>
</evidence>
<keyword evidence="4 7" id="KW-0732">Signal</keyword>
<dbReference type="InterPro" id="IPR050738">
    <property type="entry name" value="Sulfatase"/>
</dbReference>
<comment type="caution">
    <text evidence="9">The sequence shown here is derived from an EMBL/GenBank/DDBJ whole genome shotgun (WGS) entry which is preliminary data.</text>
</comment>
<dbReference type="Gene3D" id="3.30.1120.10">
    <property type="match status" value="1"/>
</dbReference>
<evidence type="ECO:0000313" key="10">
    <source>
        <dbReference type="Proteomes" id="UP000320735"/>
    </source>
</evidence>
<evidence type="ECO:0000259" key="8">
    <source>
        <dbReference type="Pfam" id="PF00884"/>
    </source>
</evidence>
<keyword evidence="5 9" id="KW-0378">Hydrolase</keyword>
<organism evidence="9 10">
    <name type="scientific">Symmachiella macrocystis</name>
    <dbReference type="NCBI Taxonomy" id="2527985"/>
    <lineage>
        <taxon>Bacteria</taxon>
        <taxon>Pseudomonadati</taxon>
        <taxon>Planctomycetota</taxon>
        <taxon>Planctomycetia</taxon>
        <taxon>Planctomycetales</taxon>
        <taxon>Planctomycetaceae</taxon>
        <taxon>Symmachiella</taxon>
    </lineage>
</organism>
<dbReference type="GO" id="GO:0046872">
    <property type="term" value="F:metal ion binding"/>
    <property type="evidence" value="ECO:0007669"/>
    <property type="project" value="UniProtKB-KW"/>
</dbReference>
<dbReference type="PROSITE" id="PS00523">
    <property type="entry name" value="SULFATASE_1"/>
    <property type="match status" value="1"/>
</dbReference>